<dbReference type="InterPro" id="IPR025241">
    <property type="entry name" value="DUF4190"/>
</dbReference>
<reference evidence="4 5" key="1">
    <citation type="submission" date="2020-08" db="EMBL/GenBank/DDBJ databases">
        <title>Whole genome shotgun sequence of Actinocatenispora thailandica NBRC 105041.</title>
        <authorList>
            <person name="Komaki H."/>
            <person name="Tamura T."/>
        </authorList>
    </citation>
    <scope>NUCLEOTIDE SEQUENCE [LARGE SCALE GENOMIC DNA]</scope>
    <source>
        <strain evidence="4 5">NBRC 105041</strain>
    </source>
</reference>
<sequence>MRATGSLGAHRPGLASAVGRHAGHAPNGAVREGNTDELANAPGEPPGGPYYDEQPYSPYALPAGSDSPPYGPPPPYGQPQYGQAPPYGPPPSYGYPVQQQRTNAMAIASLVCSLCGIFVVPLAASIAGIIFGHVAKKQLKTSGEEGDGLATAGLIVGYIFGGLYLLGCLGYIGFVVLAIGAVGASGGYDSGSGDYSFVLPVLTGLFGG</sequence>
<feature type="compositionally biased region" description="Low complexity" evidence="1">
    <location>
        <begin position="49"/>
        <end position="68"/>
    </location>
</feature>
<gene>
    <name evidence="4" type="ORF">Athai_43440</name>
</gene>
<keyword evidence="2" id="KW-1133">Transmembrane helix</keyword>
<feature type="transmembrane region" description="Helical" evidence="2">
    <location>
        <begin position="155"/>
        <end position="182"/>
    </location>
</feature>
<dbReference type="Proteomes" id="UP000611640">
    <property type="component" value="Chromosome"/>
</dbReference>
<name>A0A7R7DSC2_9ACTN</name>
<keyword evidence="5" id="KW-1185">Reference proteome</keyword>
<evidence type="ECO:0000313" key="5">
    <source>
        <dbReference type="Proteomes" id="UP000611640"/>
    </source>
</evidence>
<protein>
    <recommendedName>
        <fullName evidence="3">DUF4190 domain-containing protein</fullName>
    </recommendedName>
</protein>
<dbReference type="AlphaFoldDB" id="A0A7R7DSC2"/>
<keyword evidence="2" id="KW-0812">Transmembrane</keyword>
<evidence type="ECO:0000259" key="3">
    <source>
        <dbReference type="Pfam" id="PF13828"/>
    </source>
</evidence>
<evidence type="ECO:0000256" key="2">
    <source>
        <dbReference type="SAM" id="Phobius"/>
    </source>
</evidence>
<feature type="transmembrane region" description="Helical" evidence="2">
    <location>
        <begin position="107"/>
        <end position="135"/>
    </location>
</feature>
<evidence type="ECO:0000313" key="4">
    <source>
        <dbReference type="EMBL" id="BCJ36841.1"/>
    </source>
</evidence>
<accession>A0A7R7DSC2</accession>
<feature type="domain" description="DUF4190" evidence="3">
    <location>
        <begin position="105"/>
        <end position="166"/>
    </location>
</feature>
<dbReference type="Pfam" id="PF13828">
    <property type="entry name" value="DUF4190"/>
    <property type="match status" value="1"/>
</dbReference>
<dbReference type="EMBL" id="AP023355">
    <property type="protein sequence ID" value="BCJ36841.1"/>
    <property type="molecule type" value="Genomic_DNA"/>
</dbReference>
<feature type="region of interest" description="Disordered" evidence="1">
    <location>
        <begin position="1"/>
        <end position="91"/>
    </location>
</feature>
<keyword evidence="2" id="KW-0472">Membrane</keyword>
<organism evidence="4 5">
    <name type="scientific">Actinocatenispora thailandica</name>
    <dbReference type="NCBI Taxonomy" id="227318"/>
    <lineage>
        <taxon>Bacteria</taxon>
        <taxon>Bacillati</taxon>
        <taxon>Actinomycetota</taxon>
        <taxon>Actinomycetes</taxon>
        <taxon>Micromonosporales</taxon>
        <taxon>Micromonosporaceae</taxon>
        <taxon>Actinocatenispora</taxon>
    </lineage>
</organism>
<dbReference type="KEGG" id="atl:Athai_43440"/>
<evidence type="ECO:0000256" key="1">
    <source>
        <dbReference type="SAM" id="MobiDB-lite"/>
    </source>
</evidence>
<proteinExistence type="predicted"/>